<comment type="caution">
    <text evidence="9">The sequence shown here is derived from an EMBL/GenBank/DDBJ whole genome shotgun (WGS) entry which is preliminary data.</text>
</comment>
<comment type="subcellular location">
    <subcellularLocation>
        <location evidence="1">Cell membrane</location>
        <topology evidence="1">Single-pass membrane protein</topology>
    </subcellularLocation>
</comment>
<evidence type="ECO:0000256" key="1">
    <source>
        <dbReference type="ARBA" id="ARBA00004162"/>
    </source>
</evidence>
<evidence type="ECO:0000256" key="3">
    <source>
        <dbReference type="ARBA" id="ARBA00022692"/>
    </source>
</evidence>
<reference evidence="10 12" key="2">
    <citation type="submission" date="2013-03" db="EMBL/GenBank/DDBJ databases">
        <title>The Genome Sequence of Enterococcus gilvus ATCC BAA-350 (PacBio/Illumina hybrid assembly).</title>
        <authorList>
            <consortium name="The Broad Institute Genomics Platform"/>
            <consortium name="The Broad Institute Genome Sequencing Center for Infectious Disease"/>
            <person name="Earl A."/>
            <person name="Russ C."/>
            <person name="Gilmore M."/>
            <person name="Surin D."/>
            <person name="Walker B."/>
            <person name="Young S."/>
            <person name="Zeng Q."/>
            <person name="Gargeya S."/>
            <person name="Fitzgerald M."/>
            <person name="Haas B."/>
            <person name="Abouelleil A."/>
            <person name="Allen A.W."/>
            <person name="Alvarado L."/>
            <person name="Arachchi H.M."/>
            <person name="Berlin A.M."/>
            <person name="Chapman S.B."/>
            <person name="Gainer-Dewar J."/>
            <person name="Goldberg J."/>
            <person name="Griggs A."/>
            <person name="Gujja S."/>
            <person name="Hansen M."/>
            <person name="Howarth C."/>
            <person name="Imamovic A."/>
            <person name="Ireland A."/>
            <person name="Larimer J."/>
            <person name="McCowan C."/>
            <person name="Murphy C."/>
            <person name="Pearson M."/>
            <person name="Poon T.W."/>
            <person name="Priest M."/>
            <person name="Roberts A."/>
            <person name="Saif S."/>
            <person name="Shea T."/>
            <person name="Sisk P."/>
            <person name="Sykes S."/>
            <person name="Wortman J."/>
            <person name="Nusbaum C."/>
            <person name="Birren B."/>
        </authorList>
    </citation>
    <scope>NUCLEOTIDE SEQUENCE [LARGE SCALE GENOMIC DNA]</scope>
    <source>
        <strain evidence="10 12">ATCC BAA-350</strain>
    </source>
</reference>
<reference evidence="9 11" key="1">
    <citation type="submission" date="2013-02" db="EMBL/GenBank/DDBJ databases">
        <title>The Genome Sequence of Enterococcus gilvus ATCC BAA-350.</title>
        <authorList>
            <consortium name="The Broad Institute Genome Sequencing Platform"/>
            <consortium name="The Broad Institute Genome Sequencing Center for Infectious Disease"/>
            <person name="Earl A.M."/>
            <person name="Gilmore M.S."/>
            <person name="Lebreton F."/>
            <person name="Walker B."/>
            <person name="Young S.K."/>
            <person name="Zeng Q."/>
            <person name="Gargeya S."/>
            <person name="Fitzgerald M."/>
            <person name="Haas B."/>
            <person name="Abouelleil A."/>
            <person name="Alvarado L."/>
            <person name="Arachchi H.M."/>
            <person name="Berlin A.M."/>
            <person name="Chapman S.B."/>
            <person name="Dewar J."/>
            <person name="Goldberg J."/>
            <person name="Griggs A."/>
            <person name="Gujja S."/>
            <person name="Hansen M."/>
            <person name="Howarth C."/>
            <person name="Imamovic A."/>
            <person name="Larimer J."/>
            <person name="McCowan C."/>
            <person name="Murphy C."/>
            <person name="Neiman D."/>
            <person name="Pearson M."/>
            <person name="Priest M."/>
            <person name="Roberts A."/>
            <person name="Saif S."/>
            <person name="Shea T."/>
            <person name="Sisk P."/>
            <person name="Sykes S."/>
            <person name="Wortman J."/>
            <person name="Nusbaum C."/>
            <person name="Birren B."/>
        </authorList>
    </citation>
    <scope>NUCLEOTIDE SEQUENCE [LARGE SCALE GENOMIC DNA]</scope>
    <source>
        <strain evidence="9 11">ATCC BAA-350</strain>
    </source>
</reference>
<feature type="domain" description="Phage shock protein PspC N-terminal" evidence="8">
    <location>
        <begin position="2"/>
        <end position="59"/>
    </location>
</feature>
<organism evidence="9 11">
    <name type="scientific">Enterococcus gilvus ATCC BAA-350</name>
    <dbReference type="NCBI Taxonomy" id="1158614"/>
    <lineage>
        <taxon>Bacteria</taxon>
        <taxon>Bacillati</taxon>
        <taxon>Bacillota</taxon>
        <taxon>Bacilli</taxon>
        <taxon>Lactobacillales</taxon>
        <taxon>Enterococcaceae</taxon>
        <taxon>Enterococcus</taxon>
    </lineage>
</organism>
<keyword evidence="2" id="KW-1003">Cell membrane</keyword>
<dbReference type="eggNOG" id="COG1983">
    <property type="taxonomic scope" value="Bacteria"/>
</dbReference>
<feature type="region of interest" description="Disordered" evidence="6">
    <location>
        <begin position="68"/>
        <end position="94"/>
    </location>
</feature>
<dbReference type="PATRIC" id="fig|1158614.3.peg.647"/>
<evidence type="ECO:0000256" key="2">
    <source>
        <dbReference type="ARBA" id="ARBA00022475"/>
    </source>
</evidence>
<keyword evidence="12" id="KW-1185">Reference proteome</keyword>
<protein>
    <recommendedName>
        <fullName evidence="8">Phage shock protein PspC N-terminal domain-containing protein</fullName>
    </recommendedName>
</protein>
<dbReference type="PANTHER" id="PTHR33885">
    <property type="entry name" value="PHAGE SHOCK PROTEIN C"/>
    <property type="match status" value="1"/>
</dbReference>
<sequence>MKKMTKSKDNKVLTGTLAGIAEYFGIDPTIARVVFVLSIFLLEGSPIILYLLFAFFIPSADNSERASYKKAYTRPAESQPKQADAVADDTWSDF</sequence>
<evidence type="ECO:0000256" key="6">
    <source>
        <dbReference type="SAM" id="MobiDB-lite"/>
    </source>
</evidence>
<dbReference type="RefSeq" id="WP_010779077.1">
    <property type="nucleotide sequence ID" value="NZ_ASWH01000002.1"/>
</dbReference>
<dbReference type="InterPro" id="IPR007168">
    <property type="entry name" value="Phageshock_PspC_N"/>
</dbReference>
<gene>
    <name evidence="10" type="ORF">I592_03733</name>
    <name evidence="9" type="ORF">UKC_00628</name>
</gene>
<evidence type="ECO:0000313" key="12">
    <source>
        <dbReference type="Proteomes" id="UP000014160"/>
    </source>
</evidence>
<keyword evidence="4 7" id="KW-1133">Transmembrane helix</keyword>
<evidence type="ECO:0000256" key="7">
    <source>
        <dbReference type="SAM" id="Phobius"/>
    </source>
</evidence>
<accession>R2VKY3</accession>
<evidence type="ECO:0000313" key="10">
    <source>
        <dbReference type="EMBL" id="EOW79593.1"/>
    </source>
</evidence>
<keyword evidence="5 7" id="KW-0472">Membrane</keyword>
<dbReference type="EMBL" id="AJDQ01000003">
    <property type="protein sequence ID" value="EOI58555.1"/>
    <property type="molecule type" value="Genomic_DNA"/>
</dbReference>
<evidence type="ECO:0000256" key="4">
    <source>
        <dbReference type="ARBA" id="ARBA00022989"/>
    </source>
</evidence>
<evidence type="ECO:0000256" key="5">
    <source>
        <dbReference type="ARBA" id="ARBA00023136"/>
    </source>
</evidence>
<name>R2VKY3_9ENTE</name>
<dbReference type="Proteomes" id="UP000014160">
    <property type="component" value="Unassembled WGS sequence"/>
</dbReference>
<dbReference type="EMBL" id="ASWH01000002">
    <property type="protein sequence ID" value="EOW79593.1"/>
    <property type="molecule type" value="Genomic_DNA"/>
</dbReference>
<dbReference type="PANTHER" id="PTHR33885:SF3">
    <property type="entry name" value="PHAGE SHOCK PROTEIN C"/>
    <property type="match status" value="1"/>
</dbReference>
<dbReference type="InterPro" id="IPR052027">
    <property type="entry name" value="PspC"/>
</dbReference>
<dbReference type="Proteomes" id="UP000013750">
    <property type="component" value="Unassembled WGS sequence"/>
</dbReference>
<evidence type="ECO:0000259" key="8">
    <source>
        <dbReference type="Pfam" id="PF04024"/>
    </source>
</evidence>
<evidence type="ECO:0000313" key="11">
    <source>
        <dbReference type="Proteomes" id="UP000013750"/>
    </source>
</evidence>
<dbReference type="HOGENOM" id="CLU_143433_0_1_9"/>
<dbReference type="GO" id="GO:0005886">
    <property type="term" value="C:plasma membrane"/>
    <property type="evidence" value="ECO:0007669"/>
    <property type="project" value="UniProtKB-SubCell"/>
</dbReference>
<keyword evidence="3 7" id="KW-0812">Transmembrane</keyword>
<evidence type="ECO:0000313" key="9">
    <source>
        <dbReference type="EMBL" id="EOI58555.1"/>
    </source>
</evidence>
<proteinExistence type="predicted"/>
<dbReference type="OrthoDB" id="9815286at2"/>
<dbReference type="AlphaFoldDB" id="R2VKY3"/>
<feature type="transmembrane region" description="Helical" evidence="7">
    <location>
        <begin position="33"/>
        <end position="57"/>
    </location>
</feature>
<dbReference type="Pfam" id="PF04024">
    <property type="entry name" value="PspC"/>
    <property type="match status" value="1"/>
</dbReference>